<dbReference type="PANTHER" id="PTHR10242">
    <property type="entry name" value="8-OXOGUANINE DNA GLYCOSYLASE"/>
    <property type="match status" value="1"/>
</dbReference>
<keyword evidence="8" id="KW-0511">Multifunctional enzyme</keyword>
<comment type="catalytic activity">
    <reaction evidence="10">
        <text>2'-deoxyribonucleotide-(2'-deoxyribose 5'-phosphate)-2'-deoxyribonucleotide-DNA = a 3'-end 2'-deoxyribonucleotide-(2,3-dehydro-2,3-deoxyribose 5'-phosphate)-DNA + a 5'-end 5'-phospho-2'-deoxyribonucleoside-DNA + H(+)</text>
        <dbReference type="Rhea" id="RHEA:66592"/>
        <dbReference type="Rhea" id="RHEA-COMP:13180"/>
        <dbReference type="Rhea" id="RHEA-COMP:16897"/>
        <dbReference type="Rhea" id="RHEA-COMP:17067"/>
        <dbReference type="ChEBI" id="CHEBI:15378"/>
        <dbReference type="ChEBI" id="CHEBI:136412"/>
        <dbReference type="ChEBI" id="CHEBI:157695"/>
        <dbReference type="ChEBI" id="CHEBI:167181"/>
        <dbReference type="EC" id="4.2.99.18"/>
    </reaction>
</comment>
<sequence length="808" mass="87620">MPGWRSLGAPSAELRLEFTLPTGQSFRWRQTGEGEYTGVVDRRVVRVQQLEDDVVYQVIARGEGAHPADDEAVLRDYFSLDASLAALSEEWAQQDARFRNIRAYFPGARVLRQDPVECLFQFICSSNNHILRIHGMLSKATEADLRADGFGYRAKFITGSVAALLEKPGGGSTWLKGLRTVPYAEASEALCTLMGIGPKVAACICLFALDKTEAIPVDTHVWQLAIRYYTPNLKGKSLTKKDHLTGLSANMEDDPAAMVIVVLVAVFTGTVLGLPVLRRCFRATLGSAAAAITSPPGQGAVLQASWWCMEELRIATKESRDKIRPVFFGVKPGAINDEALTASLAKMKAAQSTPATLLHDWKESLAGLQTGIGSVTGWEHKPTEQSLAELVSAVTGDILEALASNHCHQDGLVGMEARAQQLLDDHYTQQGMMLGLTGMGGIGKTTLATALYNRLLPDYRTASCLLLDVRSAATEPGGLLKMQQRILKELCGWRDAPLPADVLQGRDLLHNHLGNRKVLLVMDDVSAEGPDALTALLIKDKLPAGSCIIITSRDGDLLKRAGCQPAVAVDLLSTEQSTQLFNMHAFPDGLVAPDLQKLVHQVVEACGCLPMTLKVLGCYVKGMTSTVWPETVKQLKAAQDLPGSDDDKVFRRLRISYDGLGWQQQQMFLDVACLLLGRSAAAAKRAWAGSSWPSEAGLSLLLTRCLLTMDECGNLAMHDQLRDMGRAIEACGPGMQQDLPLTDRKRLWLSNSEQMRLSRMAGGALPNLAGLHAAAYCSHLGVLDLRASNLESLPDELPPSLQELDLAA</sequence>
<keyword evidence="6" id="KW-0234">DNA repair</keyword>
<dbReference type="InterPro" id="IPR011257">
    <property type="entry name" value="DNA_glycosylase"/>
</dbReference>
<evidence type="ECO:0000313" key="12">
    <source>
        <dbReference type="EMBL" id="KAK9811557.1"/>
    </source>
</evidence>
<dbReference type="InterPro" id="IPR052054">
    <property type="entry name" value="Oxidative_DNA_repair_enzyme"/>
</dbReference>
<evidence type="ECO:0000256" key="3">
    <source>
        <dbReference type="ARBA" id="ARBA00022614"/>
    </source>
</evidence>
<dbReference type="Gene3D" id="1.10.340.30">
    <property type="entry name" value="Hypothetical protein, domain 2"/>
    <property type="match status" value="2"/>
</dbReference>
<evidence type="ECO:0000256" key="4">
    <source>
        <dbReference type="ARBA" id="ARBA00022763"/>
    </source>
</evidence>
<evidence type="ECO:0000256" key="6">
    <source>
        <dbReference type="ARBA" id="ARBA00023204"/>
    </source>
</evidence>
<dbReference type="SMART" id="SM00478">
    <property type="entry name" value="ENDO3c"/>
    <property type="match status" value="1"/>
</dbReference>
<comment type="caution">
    <text evidence="12">The sequence shown here is derived from an EMBL/GenBank/DDBJ whole genome shotgun (WGS) entry which is preliminary data.</text>
</comment>
<dbReference type="GO" id="GO:0034039">
    <property type="term" value="F:8-oxo-7,8-dihydroguanine DNA N-glycosylase activity"/>
    <property type="evidence" value="ECO:0007669"/>
    <property type="project" value="TreeGrafter"/>
</dbReference>
<dbReference type="InterPro" id="IPR012904">
    <property type="entry name" value="OGG_N"/>
</dbReference>
<dbReference type="EC" id="4.2.99.18" evidence="2"/>
<dbReference type="InterPro" id="IPR023170">
    <property type="entry name" value="HhH_base_excis_C"/>
</dbReference>
<keyword evidence="13" id="KW-1185">Reference proteome</keyword>
<dbReference type="CDD" id="cd00056">
    <property type="entry name" value="ENDO3c"/>
    <property type="match status" value="1"/>
</dbReference>
<organism evidence="12 13">
    <name type="scientific">[Myrmecia] bisecta</name>
    <dbReference type="NCBI Taxonomy" id="41462"/>
    <lineage>
        <taxon>Eukaryota</taxon>
        <taxon>Viridiplantae</taxon>
        <taxon>Chlorophyta</taxon>
        <taxon>core chlorophytes</taxon>
        <taxon>Trebouxiophyceae</taxon>
        <taxon>Trebouxiales</taxon>
        <taxon>Trebouxiaceae</taxon>
        <taxon>Myrmecia</taxon>
    </lineage>
</organism>
<accession>A0AAW1PUC4</accession>
<dbReference type="EMBL" id="JALJOR010000009">
    <property type="protein sequence ID" value="KAK9811557.1"/>
    <property type="molecule type" value="Genomic_DNA"/>
</dbReference>
<dbReference type="Gene3D" id="1.10.8.430">
    <property type="entry name" value="Helical domain of apoptotic protease-activating factors"/>
    <property type="match status" value="1"/>
</dbReference>
<evidence type="ECO:0000256" key="8">
    <source>
        <dbReference type="ARBA" id="ARBA00023268"/>
    </source>
</evidence>
<reference evidence="12 13" key="1">
    <citation type="journal article" date="2024" name="Nat. Commun.">
        <title>Phylogenomics reveals the evolutionary origins of lichenization in chlorophyte algae.</title>
        <authorList>
            <person name="Puginier C."/>
            <person name="Libourel C."/>
            <person name="Otte J."/>
            <person name="Skaloud P."/>
            <person name="Haon M."/>
            <person name="Grisel S."/>
            <person name="Petersen M."/>
            <person name="Berrin J.G."/>
            <person name="Delaux P.M."/>
            <person name="Dal Grande F."/>
            <person name="Keller J."/>
        </authorList>
    </citation>
    <scope>NUCLEOTIDE SEQUENCE [LARGE SCALE GENOMIC DNA]</scope>
    <source>
        <strain evidence="12 13">SAG 2043</strain>
    </source>
</reference>
<dbReference type="SUPFAM" id="SSF55945">
    <property type="entry name" value="TATA-box binding protein-like"/>
    <property type="match status" value="1"/>
</dbReference>
<evidence type="ECO:0000256" key="2">
    <source>
        <dbReference type="ARBA" id="ARBA00012720"/>
    </source>
</evidence>
<comment type="similarity">
    <text evidence="1">Belongs to the type-1 OGG1 family.</text>
</comment>
<dbReference type="Gene3D" id="3.40.50.300">
    <property type="entry name" value="P-loop containing nucleotide triphosphate hydrolases"/>
    <property type="match status" value="1"/>
</dbReference>
<dbReference type="PRINTS" id="PR00364">
    <property type="entry name" value="DISEASERSIST"/>
</dbReference>
<dbReference type="Pfam" id="PF23282">
    <property type="entry name" value="WHD_ROQ1"/>
    <property type="match status" value="1"/>
</dbReference>
<dbReference type="GO" id="GO:0003684">
    <property type="term" value="F:damaged DNA binding"/>
    <property type="evidence" value="ECO:0007669"/>
    <property type="project" value="InterPro"/>
</dbReference>
<evidence type="ECO:0000256" key="1">
    <source>
        <dbReference type="ARBA" id="ARBA00010679"/>
    </source>
</evidence>
<dbReference type="InterPro" id="IPR027417">
    <property type="entry name" value="P-loop_NTPase"/>
</dbReference>
<gene>
    <name evidence="12" type="ORF">WJX72_005824</name>
</gene>
<evidence type="ECO:0000259" key="11">
    <source>
        <dbReference type="SMART" id="SM00478"/>
    </source>
</evidence>
<dbReference type="Pfam" id="PF00931">
    <property type="entry name" value="NB-ARC"/>
    <property type="match status" value="1"/>
</dbReference>
<keyword evidence="3" id="KW-0433">Leucine-rich repeat</keyword>
<dbReference type="PANTHER" id="PTHR10242:SF2">
    <property type="entry name" value="N-GLYCOSYLASE_DNA LYASE"/>
    <property type="match status" value="1"/>
</dbReference>
<keyword evidence="9" id="KW-0326">Glycosidase</keyword>
<dbReference type="SUPFAM" id="SSF52540">
    <property type="entry name" value="P-loop containing nucleoside triphosphate hydrolases"/>
    <property type="match status" value="1"/>
</dbReference>
<evidence type="ECO:0000313" key="13">
    <source>
        <dbReference type="Proteomes" id="UP001489004"/>
    </source>
</evidence>
<evidence type="ECO:0000256" key="7">
    <source>
        <dbReference type="ARBA" id="ARBA00023239"/>
    </source>
</evidence>
<keyword evidence="4" id="KW-0227">DNA damage</keyword>
<protein>
    <recommendedName>
        <fullName evidence="2">DNA-(apurinic or apyrimidinic site) lyase</fullName>
        <ecNumber evidence="2">4.2.99.18</ecNumber>
    </recommendedName>
</protein>
<evidence type="ECO:0000256" key="9">
    <source>
        <dbReference type="ARBA" id="ARBA00023295"/>
    </source>
</evidence>
<dbReference type="InterPro" id="IPR058192">
    <property type="entry name" value="WHD_ROQ1-like"/>
</dbReference>
<dbReference type="Proteomes" id="UP001489004">
    <property type="component" value="Unassembled WGS sequence"/>
</dbReference>
<evidence type="ECO:0000256" key="10">
    <source>
        <dbReference type="ARBA" id="ARBA00044632"/>
    </source>
</evidence>
<dbReference type="GO" id="GO:0006285">
    <property type="term" value="P:base-excision repair, AP site formation"/>
    <property type="evidence" value="ECO:0007669"/>
    <property type="project" value="TreeGrafter"/>
</dbReference>
<dbReference type="Gene3D" id="1.10.1670.10">
    <property type="entry name" value="Helix-hairpin-Helix base-excision DNA repair enzymes (C-terminal)"/>
    <property type="match status" value="1"/>
</dbReference>
<dbReference type="GO" id="GO:0140078">
    <property type="term" value="F:class I DNA-(apurinic or apyrimidinic site) endonuclease activity"/>
    <property type="evidence" value="ECO:0007669"/>
    <property type="project" value="UniProtKB-EC"/>
</dbReference>
<evidence type="ECO:0000256" key="5">
    <source>
        <dbReference type="ARBA" id="ARBA00022801"/>
    </source>
</evidence>
<keyword evidence="7" id="KW-0456">Lyase</keyword>
<dbReference type="AlphaFoldDB" id="A0AAW1PUC4"/>
<name>A0AAW1PUC4_9CHLO</name>
<dbReference type="GO" id="GO:0006289">
    <property type="term" value="P:nucleotide-excision repair"/>
    <property type="evidence" value="ECO:0007669"/>
    <property type="project" value="InterPro"/>
</dbReference>
<dbReference type="InterPro" id="IPR042197">
    <property type="entry name" value="Apaf_helical"/>
</dbReference>
<dbReference type="GO" id="GO:0005634">
    <property type="term" value="C:nucleus"/>
    <property type="evidence" value="ECO:0007669"/>
    <property type="project" value="TreeGrafter"/>
</dbReference>
<dbReference type="InterPro" id="IPR002182">
    <property type="entry name" value="NB-ARC"/>
</dbReference>
<dbReference type="SUPFAM" id="SSF48150">
    <property type="entry name" value="DNA-glycosylase"/>
    <property type="match status" value="1"/>
</dbReference>
<keyword evidence="5" id="KW-0378">Hydrolase</keyword>
<feature type="domain" description="HhH-GPD" evidence="11">
    <location>
        <begin position="124"/>
        <end position="258"/>
    </location>
</feature>
<proteinExistence type="inferred from homology"/>
<dbReference type="GO" id="GO:0043531">
    <property type="term" value="F:ADP binding"/>
    <property type="evidence" value="ECO:0007669"/>
    <property type="project" value="InterPro"/>
</dbReference>
<dbReference type="InterPro" id="IPR003265">
    <property type="entry name" value="HhH-GPD_domain"/>
</dbReference>
<dbReference type="Pfam" id="PF07934">
    <property type="entry name" value="OGG_N"/>
    <property type="match status" value="1"/>
</dbReference>
<dbReference type="Gene3D" id="3.30.310.40">
    <property type="match status" value="1"/>
</dbReference>